<evidence type="ECO:0000313" key="3">
    <source>
        <dbReference type="Proteomes" id="UP001066276"/>
    </source>
</evidence>
<comment type="caution">
    <text evidence="2">The sequence shown here is derived from an EMBL/GenBank/DDBJ whole genome shotgun (WGS) entry which is preliminary data.</text>
</comment>
<feature type="compositionally biased region" description="Polar residues" evidence="1">
    <location>
        <begin position="72"/>
        <end position="81"/>
    </location>
</feature>
<feature type="compositionally biased region" description="Basic and acidic residues" evidence="1">
    <location>
        <begin position="39"/>
        <end position="70"/>
    </location>
</feature>
<dbReference type="EMBL" id="JANPWB010000014">
    <property type="protein sequence ID" value="KAJ1100911.1"/>
    <property type="molecule type" value="Genomic_DNA"/>
</dbReference>
<accession>A0AAV7MAX6</accession>
<name>A0AAV7MAX6_PLEWA</name>
<reference evidence="2" key="1">
    <citation type="journal article" date="2022" name="bioRxiv">
        <title>Sequencing and chromosome-scale assembly of the giantPleurodeles waltlgenome.</title>
        <authorList>
            <person name="Brown T."/>
            <person name="Elewa A."/>
            <person name="Iarovenko S."/>
            <person name="Subramanian E."/>
            <person name="Araus A.J."/>
            <person name="Petzold A."/>
            <person name="Susuki M."/>
            <person name="Suzuki K.-i.T."/>
            <person name="Hayashi T."/>
            <person name="Toyoda A."/>
            <person name="Oliveira C."/>
            <person name="Osipova E."/>
            <person name="Leigh N.D."/>
            <person name="Simon A."/>
            <person name="Yun M.H."/>
        </authorList>
    </citation>
    <scope>NUCLEOTIDE SEQUENCE</scope>
    <source>
        <strain evidence="2">20211129_DDA</strain>
        <tissue evidence="2">Liver</tissue>
    </source>
</reference>
<organism evidence="2 3">
    <name type="scientific">Pleurodeles waltl</name>
    <name type="common">Iberian ribbed newt</name>
    <dbReference type="NCBI Taxonomy" id="8319"/>
    <lineage>
        <taxon>Eukaryota</taxon>
        <taxon>Metazoa</taxon>
        <taxon>Chordata</taxon>
        <taxon>Craniata</taxon>
        <taxon>Vertebrata</taxon>
        <taxon>Euteleostomi</taxon>
        <taxon>Amphibia</taxon>
        <taxon>Batrachia</taxon>
        <taxon>Caudata</taxon>
        <taxon>Salamandroidea</taxon>
        <taxon>Salamandridae</taxon>
        <taxon>Pleurodelinae</taxon>
        <taxon>Pleurodeles</taxon>
    </lineage>
</organism>
<gene>
    <name evidence="2" type="ORF">NDU88_005986</name>
</gene>
<dbReference type="AlphaFoldDB" id="A0AAV7MAX6"/>
<protein>
    <submittedName>
        <fullName evidence="2">Uncharacterized protein</fullName>
    </submittedName>
</protein>
<proteinExistence type="predicted"/>
<evidence type="ECO:0000313" key="2">
    <source>
        <dbReference type="EMBL" id="KAJ1100911.1"/>
    </source>
</evidence>
<sequence>MFPSSMTEHADISRSHRDKTLEEEGSEEKDWEDAEDREPEEHCAPEKRHGSENDESRKKWESLRGSREVDSATGSRTNKVTMGQALLEGRPPHYFVGEHWCFA</sequence>
<feature type="compositionally biased region" description="Basic and acidic residues" evidence="1">
    <location>
        <begin position="8"/>
        <end position="22"/>
    </location>
</feature>
<dbReference type="Proteomes" id="UP001066276">
    <property type="component" value="Chromosome 10"/>
</dbReference>
<feature type="compositionally biased region" description="Acidic residues" evidence="1">
    <location>
        <begin position="23"/>
        <end position="38"/>
    </location>
</feature>
<keyword evidence="3" id="KW-1185">Reference proteome</keyword>
<evidence type="ECO:0000256" key="1">
    <source>
        <dbReference type="SAM" id="MobiDB-lite"/>
    </source>
</evidence>
<feature type="region of interest" description="Disordered" evidence="1">
    <location>
        <begin position="1"/>
        <end position="84"/>
    </location>
</feature>